<keyword evidence="8" id="KW-0325">Glycoprotein</keyword>
<dbReference type="InterPro" id="IPR013783">
    <property type="entry name" value="Ig-like_fold"/>
</dbReference>
<dbReference type="PANTHER" id="PTHR46957">
    <property type="entry name" value="CYTOKINE RECEPTOR"/>
    <property type="match status" value="1"/>
</dbReference>
<comment type="subcellular location">
    <subcellularLocation>
        <location evidence="1">Membrane</location>
        <topology evidence="1">Single-pass membrane protein</topology>
    </subcellularLocation>
</comment>
<evidence type="ECO:0000256" key="1">
    <source>
        <dbReference type="ARBA" id="ARBA00004167"/>
    </source>
</evidence>
<dbReference type="InterPro" id="IPR003961">
    <property type="entry name" value="FN3_dom"/>
</dbReference>
<sequence length="1154" mass="130382">MTTTSDMNLSNNFFKASLTLLTVYVTVASTLRQPEDFQRRVIKLTIDSISPTAFYAEWRLLPDIGGSVNYSLTYSTQLNTEVKLTSSNNLTLTGLMECTAYIITVRSLYYGAGENAFGGPFTSTVALTSHTSQLKAVRNLTLVISSHSILISWENPAEQKLCTANFHVSLTSIRDTGQEIQTEFDHHIMTALEPCVTYFGYVSAVDFVGVKGSPVAFNVTTDTGIPGPVVKLTALSNGSRTIFVRWDKPINSSLCFRQYVIDYCYDMFVCSTIITETNSLTISHLMPCVTYQITVTPKMTDTENGMPARTKATVIAEVLEKPKNGRILFLTSNNVTLQWDHPIDSVCNFIHQIVNCSYLNTSLEMTAYTTAQAVVIDNLKPFTKYICYSAYFNKQGYSEKSDEIIFRTKLQVPDSPTNLSVIKLSANSVILAWAAPTTISHDAIDEYRWMVTFKNFLYDPPNHCPPRTMEPVVTYFVKNDQTYQYQISNLMPASCYLVELSAATESGVGNSTNITMHTLSSTSSPVKNLEVTSIEFNLVVLSWKYPCMPNGKIAFFHSTLVGERLGFHNHIFSIKCDISDNETEFEYSLTQLLPEYTYVCTVAAITDSVENPGQDKRIRFITPSTSPDLPNKYDTYRKLRVTVSDSHLTQVHLSIPGDLFTSASGNILYYSIIVYQDGGFPDKPEHGNRLNNPRQQMDDDVWPPIMRTWAEAAPYPFILAYQTTPDRWMPFKDQNDGVFDIGADDTCSMNDMKSYCNGPLRPVTNYRLKLRAFTADGFQDSWTVPFTTRGKPTAVYYLVLYSVLFAVIITATGMYCILNEKVPWAVQYRVVHPTSTRQEPGLPSDMNFKHLWAKTPQEIEAEYDLLNMYSKSNFTTDVAVMPQNKFKNRYINALPYDYNRVILRSGDTDDYINASFIEDSKGNRQYIACQGPLKNTCVDMWQMVLDQEVASIVMLCQISEKDKIKCDKYFPNSNEKLVFGDIQVKNDITIVDKERYSFTIRILTVLKGHLKKTIRHFQFHDWPDFGTPNDPSKLLQFWRVVQAKSPTAGLVVVHCSAGVGRTGTYIACDMLLRLIHQDRTKLNVFKTVLRLREQRTTMVQTQAQYEFVYQFLSYCLNLQTNSLNTTTAEDKPEHVSSTSPTNGTDACGAKCIQA</sequence>
<dbReference type="EMBL" id="CARXXK010000003">
    <property type="protein sequence ID" value="CAI6360631.1"/>
    <property type="molecule type" value="Genomic_DNA"/>
</dbReference>
<keyword evidence="7 9" id="KW-0472">Membrane</keyword>
<dbReference type="Pfam" id="PF00041">
    <property type="entry name" value="fn3"/>
    <property type="match status" value="1"/>
</dbReference>
<dbReference type="Proteomes" id="UP001160148">
    <property type="component" value="Unassembled WGS sequence"/>
</dbReference>
<dbReference type="InterPro" id="IPR000387">
    <property type="entry name" value="Tyr_Pase_dom"/>
</dbReference>
<dbReference type="SUPFAM" id="SSF52799">
    <property type="entry name" value="(Phosphotyrosine protein) phosphatases II"/>
    <property type="match status" value="1"/>
</dbReference>
<feature type="domain" description="Fibronectin type-III" evidence="12">
    <location>
        <begin position="225"/>
        <end position="318"/>
    </location>
</feature>
<evidence type="ECO:0000313" key="14">
    <source>
        <dbReference type="Proteomes" id="UP001160148"/>
    </source>
</evidence>
<proteinExistence type="predicted"/>
<dbReference type="SMART" id="SM00404">
    <property type="entry name" value="PTPc_motif"/>
    <property type="match status" value="1"/>
</dbReference>
<evidence type="ECO:0000259" key="11">
    <source>
        <dbReference type="PROSITE" id="PS50056"/>
    </source>
</evidence>
<dbReference type="AlphaFoldDB" id="A0AAV0WXS3"/>
<evidence type="ECO:0000259" key="10">
    <source>
        <dbReference type="PROSITE" id="PS50055"/>
    </source>
</evidence>
<dbReference type="GO" id="GO:0016020">
    <property type="term" value="C:membrane"/>
    <property type="evidence" value="ECO:0007669"/>
    <property type="project" value="UniProtKB-SubCell"/>
</dbReference>
<keyword evidence="2 9" id="KW-0812">Transmembrane</keyword>
<feature type="domain" description="Fibronectin type-III" evidence="12">
    <location>
        <begin position="321"/>
        <end position="411"/>
    </location>
</feature>
<keyword evidence="14" id="KW-1185">Reference proteome</keyword>
<protein>
    <recommendedName>
        <fullName evidence="15">Protein-tyrosine-phosphatase</fullName>
    </recommendedName>
</protein>
<feature type="domain" description="Tyrosine-protein phosphatase" evidence="10">
    <location>
        <begin position="859"/>
        <end position="1115"/>
    </location>
</feature>
<dbReference type="PRINTS" id="PR00700">
    <property type="entry name" value="PRTYPHPHTASE"/>
</dbReference>
<keyword evidence="5" id="KW-0904">Protein phosphatase</keyword>
<dbReference type="InterPro" id="IPR000242">
    <property type="entry name" value="PTP_cat"/>
</dbReference>
<dbReference type="Gene3D" id="2.60.40.10">
    <property type="entry name" value="Immunoglobulins"/>
    <property type="match status" value="5"/>
</dbReference>
<dbReference type="GO" id="GO:0004725">
    <property type="term" value="F:protein tyrosine phosphatase activity"/>
    <property type="evidence" value="ECO:0007669"/>
    <property type="project" value="InterPro"/>
</dbReference>
<dbReference type="Gene3D" id="3.90.190.10">
    <property type="entry name" value="Protein tyrosine phosphatase superfamily"/>
    <property type="match status" value="1"/>
</dbReference>
<accession>A0AAV0WXS3</accession>
<evidence type="ECO:0000256" key="6">
    <source>
        <dbReference type="ARBA" id="ARBA00022989"/>
    </source>
</evidence>
<dbReference type="PROSITE" id="PS50853">
    <property type="entry name" value="FN3"/>
    <property type="match status" value="3"/>
</dbReference>
<feature type="domain" description="Fibronectin type-III" evidence="12">
    <location>
        <begin position="415"/>
        <end position="525"/>
    </location>
</feature>
<evidence type="ECO:0000256" key="5">
    <source>
        <dbReference type="ARBA" id="ARBA00022912"/>
    </source>
</evidence>
<keyword evidence="4" id="KW-0378">Hydrolase</keyword>
<dbReference type="PROSITE" id="PS50055">
    <property type="entry name" value="TYR_PHOSPHATASE_PTP"/>
    <property type="match status" value="1"/>
</dbReference>
<name>A0AAV0WXS3_9HEMI</name>
<dbReference type="InterPro" id="IPR050713">
    <property type="entry name" value="RTP_Phos/Ushers"/>
</dbReference>
<evidence type="ECO:0000256" key="4">
    <source>
        <dbReference type="ARBA" id="ARBA00022801"/>
    </source>
</evidence>
<dbReference type="SMART" id="SM00194">
    <property type="entry name" value="PTPc"/>
    <property type="match status" value="1"/>
</dbReference>
<dbReference type="CDD" id="cd00063">
    <property type="entry name" value="FN3"/>
    <property type="match status" value="4"/>
</dbReference>
<dbReference type="PROSITE" id="PS00383">
    <property type="entry name" value="TYR_PHOSPHATASE_1"/>
    <property type="match status" value="1"/>
</dbReference>
<feature type="transmembrane region" description="Helical" evidence="9">
    <location>
        <begin position="794"/>
        <end position="818"/>
    </location>
</feature>
<evidence type="ECO:0000256" key="8">
    <source>
        <dbReference type="ARBA" id="ARBA00023180"/>
    </source>
</evidence>
<gene>
    <name evidence="13" type="ORF">MEUPH1_LOCUS15912</name>
</gene>
<dbReference type="GO" id="GO:0048666">
    <property type="term" value="P:neuron development"/>
    <property type="evidence" value="ECO:0007669"/>
    <property type="project" value="UniProtKB-ARBA"/>
</dbReference>
<dbReference type="InterPro" id="IPR029021">
    <property type="entry name" value="Prot-tyrosine_phosphatase-like"/>
</dbReference>
<evidence type="ECO:0000313" key="13">
    <source>
        <dbReference type="EMBL" id="CAI6360631.1"/>
    </source>
</evidence>
<evidence type="ECO:0000256" key="2">
    <source>
        <dbReference type="ARBA" id="ARBA00022692"/>
    </source>
</evidence>
<evidence type="ECO:0000256" key="9">
    <source>
        <dbReference type="SAM" id="Phobius"/>
    </source>
</evidence>
<keyword evidence="3" id="KW-0732">Signal</keyword>
<dbReference type="InterPro" id="IPR036116">
    <property type="entry name" value="FN3_sf"/>
</dbReference>
<evidence type="ECO:0000256" key="3">
    <source>
        <dbReference type="ARBA" id="ARBA00022729"/>
    </source>
</evidence>
<keyword evidence="6 9" id="KW-1133">Transmembrane helix</keyword>
<dbReference type="PROSITE" id="PS50056">
    <property type="entry name" value="TYR_PHOSPHATASE_2"/>
    <property type="match status" value="1"/>
</dbReference>
<comment type="caution">
    <text evidence="13">The sequence shown here is derived from an EMBL/GenBank/DDBJ whole genome shotgun (WGS) entry which is preliminary data.</text>
</comment>
<feature type="domain" description="Tyrosine specific protein phosphatases" evidence="11">
    <location>
        <begin position="1035"/>
        <end position="1106"/>
    </location>
</feature>
<evidence type="ECO:0000259" key="12">
    <source>
        <dbReference type="PROSITE" id="PS50853"/>
    </source>
</evidence>
<dbReference type="Pfam" id="PF00102">
    <property type="entry name" value="Y_phosphatase"/>
    <property type="match status" value="1"/>
</dbReference>
<dbReference type="InterPro" id="IPR003595">
    <property type="entry name" value="Tyr_Pase_cat"/>
</dbReference>
<dbReference type="SMART" id="SM00060">
    <property type="entry name" value="FN3"/>
    <property type="match status" value="6"/>
</dbReference>
<evidence type="ECO:0000256" key="7">
    <source>
        <dbReference type="ARBA" id="ARBA00023136"/>
    </source>
</evidence>
<evidence type="ECO:0008006" key="15">
    <source>
        <dbReference type="Google" id="ProtNLM"/>
    </source>
</evidence>
<dbReference type="CDD" id="cd00047">
    <property type="entry name" value="PTPc"/>
    <property type="match status" value="1"/>
</dbReference>
<dbReference type="SUPFAM" id="SSF49265">
    <property type="entry name" value="Fibronectin type III"/>
    <property type="match status" value="5"/>
</dbReference>
<dbReference type="PANTHER" id="PTHR46957:SF3">
    <property type="entry name" value="CYTOKINE RECEPTOR"/>
    <property type="match status" value="1"/>
</dbReference>
<organism evidence="13 14">
    <name type="scientific">Macrosiphum euphorbiae</name>
    <name type="common">potato aphid</name>
    <dbReference type="NCBI Taxonomy" id="13131"/>
    <lineage>
        <taxon>Eukaryota</taxon>
        <taxon>Metazoa</taxon>
        <taxon>Ecdysozoa</taxon>
        <taxon>Arthropoda</taxon>
        <taxon>Hexapoda</taxon>
        <taxon>Insecta</taxon>
        <taxon>Pterygota</taxon>
        <taxon>Neoptera</taxon>
        <taxon>Paraneoptera</taxon>
        <taxon>Hemiptera</taxon>
        <taxon>Sternorrhyncha</taxon>
        <taxon>Aphidomorpha</taxon>
        <taxon>Aphidoidea</taxon>
        <taxon>Aphididae</taxon>
        <taxon>Macrosiphini</taxon>
        <taxon>Macrosiphum</taxon>
    </lineage>
</organism>
<reference evidence="13 14" key="1">
    <citation type="submission" date="2023-01" db="EMBL/GenBank/DDBJ databases">
        <authorList>
            <person name="Whitehead M."/>
        </authorList>
    </citation>
    <scope>NUCLEOTIDE SEQUENCE [LARGE SCALE GENOMIC DNA]</scope>
</reference>
<dbReference type="InterPro" id="IPR016130">
    <property type="entry name" value="Tyr_Pase_AS"/>
</dbReference>